<sequence>MSSSFARGISAATVSAIGVDGMGTLLVGATLNEWRADGRASNARPILPQRPGDGRGRRMPVDRRGRKLDRER</sequence>
<accession>A0AA37BVZ8</accession>
<dbReference type="EMBL" id="BNDZ01000003">
    <property type="protein sequence ID" value="GHI44144.1"/>
    <property type="molecule type" value="Genomic_DNA"/>
</dbReference>
<dbReference type="Proteomes" id="UP001051844">
    <property type="component" value="Unassembled WGS sequence"/>
</dbReference>
<feature type="compositionally biased region" description="Basic and acidic residues" evidence="1">
    <location>
        <begin position="52"/>
        <end position="72"/>
    </location>
</feature>
<organism evidence="2 3">
    <name type="scientific">Streptomyces albidoflavus</name>
    <dbReference type="NCBI Taxonomy" id="1886"/>
    <lineage>
        <taxon>Bacteria</taxon>
        <taxon>Bacillati</taxon>
        <taxon>Actinomycetota</taxon>
        <taxon>Actinomycetes</taxon>
        <taxon>Kitasatosporales</taxon>
        <taxon>Streptomycetaceae</taxon>
        <taxon>Streptomyces</taxon>
        <taxon>Streptomyces albidoflavus group</taxon>
    </lineage>
</organism>
<proteinExistence type="predicted"/>
<evidence type="ECO:0000313" key="2">
    <source>
        <dbReference type="EMBL" id="GHI44144.1"/>
    </source>
</evidence>
<name>A0AA37BVZ8_9ACTN</name>
<protein>
    <submittedName>
        <fullName evidence="2">Uncharacterized protein</fullName>
    </submittedName>
</protein>
<reference evidence="2" key="1">
    <citation type="submission" date="2022-09" db="EMBL/GenBank/DDBJ databases">
        <title>Whole genome shotgun sequence of Streptomyces albidoflavus NBRC 12854.</title>
        <authorList>
            <person name="Komaki H."/>
            <person name="Tamura T."/>
        </authorList>
    </citation>
    <scope>NUCLEOTIDE SEQUENCE</scope>
    <source>
        <strain evidence="2">NBRC 12854</strain>
    </source>
</reference>
<gene>
    <name evidence="2" type="ORF">ScoT_03180</name>
</gene>
<evidence type="ECO:0000256" key="1">
    <source>
        <dbReference type="SAM" id="MobiDB-lite"/>
    </source>
</evidence>
<dbReference type="AlphaFoldDB" id="A0AA37BVZ8"/>
<feature type="region of interest" description="Disordered" evidence="1">
    <location>
        <begin position="37"/>
        <end position="72"/>
    </location>
</feature>
<comment type="caution">
    <text evidence="2">The sequence shown here is derived from an EMBL/GenBank/DDBJ whole genome shotgun (WGS) entry which is preliminary data.</text>
</comment>
<evidence type="ECO:0000313" key="3">
    <source>
        <dbReference type="Proteomes" id="UP001051844"/>
    </source>
</evidence>